<dbReference type="Pfam" id="PF10318">
    <property type="entry name" value="7TM_GPCR_Srh"/>
    <property type="match status" value="1"/>
</dbReference>
<evidence type="ECO:0000313" key="2">
    <source>
        <dbReference type="Proteomes" id="UP000095283"/>
    </source>
</evidence>
<organism evidence="2 3">
    <name type="scientific">Heterorhabditis bacteriophora</name>
    <name type="common">Entomopathogenic nematode worm</name>
    <dbReference type="NCBI Taxonomy" id="37862"/>
    <lineage>
        <taxon>Eukaryota</taxon>
        <taxon>Metazoa</taxon>
        <taxon>Ecdysozoa</taxon>
        <taxon>Nematoda</taxon>
        <taxon>Chromadorea</taxon>
        <taxon>Rhabditida</taxon>
        <taxon>Rhabditina</taxon>
        <taxon>Rhabditomorpha</taxon>
        <taxon>Strongyloidea</taxon>
        <taxon>Heterorhabditidae</taxon>
        <taxon>Heterorhabditis</taxon>
    </lineage>
</organism>
<dbReference type="InterPro" id="IPR019428">
    <property type="entry name" value="7TM_GPCR_serpentine_rcpt_Str"/>
</dbReference>
<reference evidence="3" key="1">
    <citation type="submission" date="2016-11" db="UniProtKB">
        <authorList>
            <consortium name="WormBaseParasite"/>
        </authorList>
    </citation>
    <scope>IDENTIFICATION</scope>
</reference>
<accession>A0A1I7WZH8</accession>
<feature type="transmembrane region" description="Helical" evidence="1">
    <location>
        <begin position="50"/>
        <end position="75"/>
    </location>
</feature>
<dbReference type="Proteomes" id="UP000095283">
    <property type="component" value="Unplaced"/>
</dbReference>
<dbReference type="AlphaFoldDB" id="A0A1I7WZH8"/>
<evidence type="ECO:0000313" key="3">
    <source>
        <dbReference type="WBParaSite" id="Hba_10545"/>
    </source>
</evidence>
<feature type="transmembrane region" description="Helical" evidence="1">
    <location>
        <begin position="87"/>
        <end position="110"/>
    </location>
</feature>
<dbReference type="InterPro" id="IPR019422">
    <property type="entry name" value="7TM_GPCR_serpentine_rcpt_Srh"/>
</dbReference>
<keyword evidence="1" id="KW-0812">Transmembrane</keyword>
<feature type="transmembrane region" description="Helical" evidence="1">
    <location>
        <begin position="20"/>
        <end position="38"/>
    </location>
</feature>
<evidence type="ECO:0000256" key="1">
    <source>
        <dbReference type="SAM" id="Phobius"/>
    </source>
</evidence>
<name>A0A1I7WZH8_HETBA</name>
<keyword evidence="1" id="KW-1133">Transmembrane helix</keyword>
<sequence length="141" mass="16435">MDNFTLFDDHNDALLLFYNINSPVCIFLNLLAIYLIVFKSSKKMGEYRWYLLHYQVAIPIVLLFIPIISFSIRVLDGRLGLQILNDILMMMLSVYGVVATIFLIFCNTSYREFLSEKLRKFGVLRDRTHATKIFSKSFGSM</sequence>
<protein>
    <submittedName>
        <fullName evidence="3">G protein-coupled receptor</fullName>
    </submittedName>
</protein>
<dbReference type="WBParaSite" id="Hba_10545">
    <property type="protein sequence ID" value="Hba_10545"/>
    <property type="gene ID" value="Hba_10545"/>
</dbReference>
<dbReference type="Pfam" id="PF10326">
    <property type="entry name" value="7TM_GPCR_Str"/>
    <property type="match status" value="1"/>
</dbReference>
<keyword evidence="1" id="KW-0472">Membrane</keyword>
<dbReference type="PANTHER" id="PTHR46964">
    <property type="entry name" value="SERPENTINE RECEPTOR, CLASS I-RELATED"/>
    <property type="match status" value="1"/>
</dbReference>
<keyword evidence="2" id="KW-1185">Reference proteome</keyword>
<proteinExistence type="predicted"/>